<protein>
    <recommendedName>
        <fullName evidence="1">non-specific serine/threonine protein kinase</fullName>
        <ecNumber evidence="1">2.7.11.1</ecNumber>
    </recommendedName>
</protein>
<dbReference type="PANTHER" id="PTHR11909">
    <property type="entry name" value="CASEIN KINASE-RELATED"/>
    <property type="match status" value="1"/>
</dbReference>
<dbReference type="Proteomes" id="UP000325313">
    <property type="component" value="Unassembled WGS sequence"/>
</dbReference>
<proteinExistence type="inferred from homology"/>
<reference evidence="7 8" key="1">
    <citation type="submission" date="2019-05" db="EMBL/GenBank/DDBJ databases">
        <title>Emergence of the Ug99 lineage of the wheat stem rust pathogen through somatic hybridization.</title>
        <authorList>
            <person name="Li F."/>
            <person name="Upadhyaya N.M."/>
            <person name="Sperschneider J."/>
            <person name="Matny O."/>
            <person name="Nguyen-Phuc H."/>
            <person name="Mago R."/>
            <person name="Raley C."/>
            <person name="Miller M.E."/>
            <person name="Silverstein K.A.T."/>
            <person name="Henningsen E."/>
            <person name="Hirsch C.D."/>
            <person name="Visser B."/>
            <person name="Pretorius Z.A."/>
            <person name="Steffenson B.J."/>
            <person name="Schwessinger B."/>
            <person name="Dodds P.N."/>
            <person name="Figueroa M."/>
        </authorList>
    </citation>
    <scope>NUCLEOTIDE SEQUENCE [LARGE SCALE GENOMIC DNA]</scope>
    <source>
        <strain evidence="7 8">Ug99</strain>
    </source>
</reference>
<evidence type="ECO:0000256" key="1">
    <source>
        <dbReference type="ARBA" id="ARBA00012513"/>
    </source>
</evidence>
<keyword evidence="7" id="KW-0808">Transferase</keyword>
<comment type="similarity">
    <text evidence="5">Belongs to the protein kinase superfamily.</text>
</comment>
<keyword evidence="5 7" id="KW-0723">Serine/threonine-protein kinase</keyword>
<dbReference type="SMART" id="SM00220">
    <property type="entry name" value="S_TKc"/>
    <property type="match status" value="1"/>
</dbReference>
<dbReference type="SUPFAM" id="SSF56112">
    <property type="entry name" value="Protein kinase-like (PK-like)"/>
    <property type="match status" value="1"/>
</dbReference>
<dbReference type="PROSITE" id="PS00108">
    <property type="entry name" value="PROTEIN_KINASE_ST"/>
    <property type="match status" value="1"/>
</dbReference>
<dbReference type="EMBL" id="VDEP01000001">
    <property type="protein sequence ID" value="KAA1138952.1"/>
    <property type="molecule type" value="Genomic_DNA"/>
</dbReference>
<keyword evidence="3 4" id="KW-0067">ATP-binding</keyword>
<keyword evidence="7" id="KW-0418">Kinase</keyword>
<evidence type="ECO:0000313" key="7">
    <source>
        <dbReference type="EMBL" id="KAA1138952.1"/>
    </source>
</evidence>
<gene>
    <name evidence="7" type="primary">HRR25_3</name>
    <name evidence="7" type="ORF">PGTUg99_031049</name>
</gene>
<evidence type="ECO:0000256" key="3">
    <source>
        <dbReference type="ARBA" id="ARBA00022840"/>
    </source>
</evidence>
<dbReference type="EC" id="2.7.11.1" evidence="1"/>
<comment type="caution">
    <text evidence="7">The sequence shown here is derived from an EMBL/GenBank/DDBJ whole genome shotgun (WGS) entry which is preliminary data.</text>
</comment>
<dbReference type="PROSITE" id="PS00107">
    <property type="entry name" value="PROTEIN_KINASE_ATP"/>
    <property type="match status" value="1"/>
</dbReference>
<feature type="binding site" evidence="4">
    <location>
        <position position="49"/>
    </location>
    <ligand>
        <name>ATP</name>
        <dbReference type="ChEBI" id="CHEBI:30616"/>
    </ligand>
</feature>
<dbReference type="Gene3D" id="1.10.510.10">
    <property type="entry name" value="Transferase(Phosphotransferase) domain 1"/>
    <property type="match status" value="1"/>
</dbReference>
<dbReference type="PROSITE" id="PS50011">
    <property type="entry name" value="PROTEIN_KINASE_DOM"/>
    <property type="match status" value="1"/>
</dbReference>
<feature type="domain" description="Protein kinase" evidence="6">
    <location>
        <begin position="20"/>
        <end position="188"/>
    </location>
</feature>
<accession>A0A5B0SLX2</accession>
<dbReference type="GO" id="GO:0005524">
    <property type="term" value="F:ATP binding"/>
    <property type="evidence" value="ECO:0007669"/>
    <property type="project" value="UniProtKB-UniRule"/>
</dbReference>
<dbReference type="InterPro" id="IPR000719">
    <property type="entry name" value="Prot_kinase_dom"/>
</dbReference>
<evidence type="ECO:0000256" key="5">
    <source>
        <dbReference type="RuleBase" id="RU000304"/>
    </source>
</evidence>
<dbReference type="GO" id="GO:0004674">
    <property type="term" value="F:protein serine/threonine kinase activity"/>
    <property type="evidence" value="ECO:0007669"/>
    <property type="project" value="UniProtKB-KW"/>
</dbReference>
<evidence type="ECO:0000313" key="8">
    <source>
        <dbReference type="Proteomes" id="UP000325313"/>
    </source>
</evidence>
<sequence>MSLSRHFASHLRMDLHVCEYCLVKKIGAGSFGEVCLGVHLITNEEVAVKLEPRGAKYYQLNHEAHVYKLLADGVGVPSMKWFVAECKYSAMVIELLGPSLEDLFNFCKRKFSLKTTLLLANQLLYQLKYFHSRNFIHCDIKPNNFLMGISKCANQVNIVDFGLAKAYQYPKSLIHIPYREDKNLTGTA</sequence>
<name>A0A5B0SLX2_PUCGR</name>
<evidence type="ECO:0000256" key="4">
    <source>
        <dbReference type="PROSITE-ProRule" id="PRU10141"/>
    </source>
</evidence>
<dbReference type="AlphaFoldDB" id="A0A5B0SLX2"/>
<dbReference type="InterPro" id="IPR017441">
    <property type="entry name" value="Protein_kinase_ATP_BS"/>
</dbReference>
<evidence type="ECO:0000256" key="2">
    <source>
        <dbReference type="ARBA" id="ARBA00022741"/>
    </source>
</evidence>
<organism evidence="7 8">
    <name type="scientific">Puccinia graminis f. sp. tritici</name>
    <dbReference type="NCBI Taxonomy" id="56615"/>
    <lineage>
        <taxon>Eukaryota</taxon>
        <taxon>Fungi</taxon>
        <taxon>Dikarya</taxon>
        <taxon>Basidiomycota</taxon>
        <taxon>Pucciniomycotina</taxon>
        <taxon>Pucciniomycetes</taxon>
        <taxon>Pucciniales</taxon>
        <taxon>Pucciniaceae</taxon>
        <taxon>Puccinia</taxon>
    </lineage>
</organism>
<evidence type="ECO:0000259" key="6">
    <source>
        <dbReference type="PROSITE" id="PS50011"/>
    </source>
</evidence>
<dbReference type="Gene3D" id="3.30.200.20">
    <property type="entry name" value="Phosphorylase Kinase, domain 1"/>
    <property type="match status" value="1"/>
</dbReference>
<dbReference type="InterPro" id="IPR050235">
    <property type="entry name" value="CK1_Ser-Thr_kinase"/>
</dbReference>
<keyword evidence="2 4" id="KW-0547">Nucleotide-binding</keyword>
<dbReference type="InterPro" id="IPR008271">
    <property type="entry name" value="Ser/Thr_kinase_AS"/>
</dbReference>
<dbReference type="Pfam" id="PF00069">
    <property type="entry name" value="Pkinase"/>
    <property type="match status" value="1"/>
</dbReference>
<dbReference type="InterPro" id="IPR011009">
    <property type="entry name" value="Kinase-like_dom_sf"/>
</dbReference>